<dbReference type="Pfam" id="PF13499">
    <property type="entry name" value="EF-hand_7"/>
    <property type="match status" value="1"/>
</dbReference>
<dbReference type="AlphaFoldDB" id="A0A6A5BFN8"/>
<dbReference type="SMR" id="A0A6A5BFN8"/>
<dbReference type="GeneID" id="68116254"/>
<sequence>MLQPTPTTTPSASPAPSSIEEKDAKPSSSAAGLPPSNNIKVAFTEKQLEEYKEAFDMFVNQDIAKQEQEDSKFRSFKRVDSFMERKPSSSFILKQAETKTESRQTDNDNEFDEYGDLVSSDSDQEEEEENEPSINLAKLGSIMRSLFQNPTETELKDMIKEVDADGNGEIEFDEFLLLMASKANELDSFEEMKEAFNLFDKDKDGIITVGEVQKVFAHIGCDLTLDECDLMIKEVDQTGKGIGIEFEDFVKLMKMSKEELNESVKHIIEYDNCLEDLRELQKMSSFSKSS</sequence>
<dbReference type="GO" id="GO:0005509">
    <property type="term" value="F:calcium ion binding"/>
    <property type="evidence" value="ECO:0007669"/>
    <property type="project" value="InterPro"/>
</dbReference>
<dbReference type="VEuPathDB" id="AmoebaDB:FDP41_009037"/>
<dbReference type="GO" id="GO:0016460">
    <property type="term" value="C:myosin II complex"/>
    <property type="evidence" value="ECO:0007669"/>
    <property type="project" value="TreeGrafter"/>
</dbReference>
<comment type="caution">
    <text evidence="5">The sequence shown here is derived from an EMBL/GenBank/DDBJ whole genome shotgun (WGS) entry which is preliminary data.</text>
</comment>
<feature type="region of interest" description="Disordered" evidence="3">
    <location>
        <begin position="84"/>
        <end position="133"/>
    </location>
</feature>
<dbReference type="InterPro" id="IPR002048">
    <property type="entry name" value="EF_hand_dom"/>
</dbReference>
<evidence type="ECO:0000259" key="4">
    <source>
        <dbReference type="PROSITE" id="PS50222"/>
    </source>
</evidence>
<keyword evidence="6" id="KW-1185">Reference proteome</keyword>
<feature type="compositionally biased region" description="Acidic residues" evidence="3">
    <location>
        <begin position="122"/>
        <end position="131"/>
    </location>
</feature>
<name>A0A6A5BFN8_NAEFO</name>
<dbReference type="Gene3D" id="1.10.238.10">
    <property type="entry name" value="EF-hand"/>
    <property type="match status" value="2"/>
</dbReference>
<feature type="domain" description="EF-hand" evidence="4">
    <location>
        <begin position="150"/>
        <end position="185"/>
    </location>
</feature>
<evidence type="ECO:0000313" key="6">
    <source>
        <dbReference type="Proteomes" id="UP000444721"/>
    </source>
</evidence>
<gene>
    <name evidence="5" type="ORF">FDP41_009037</name>
</gene>
<keyword evidence="1" id="KW-0677">Repeat</keyword>
<dbReference type="InterPro" id="IPR018247">
    <property type="entry name" value="EF_Hand_1_Ca_BS"/>
</dbReference>
<dbReference type="FunFam" id="1.10.238.10:FF:000178">
    <property type="entry name" value="Calmodulin-2 A"/>
    <property type="match status" value="1"/>
</dbReference>
<dbReference type="PROSITE" id="PS50222">
    <property type="entry name" value="EF_HAND_2"/>
    <property type="match status" value="3"/>
</dbReference>
<proteinExistence type="predicted"/>
<dbReference type="CDD" id="cd00051">
    <property type="entry name" value="EFh"/>
    <property type="match status" value="2"/>
</dbReference>
<dbReference type="OrthoDB" id="26525at2759"/>
<evidence type="ECO:0000256" key="3">
    <source>
        <dbReference type="SAM" id="MobiDB-lite"/>
    </source>
</evidence>
<evidence type="ECO:0000313" key="5">
    <source>
        <dbReference type="EMBL" id="KAF0972788.1"/>
    </source>
</evidence>
<dbReference type="SUPFAM" id="SSF47473">
    <property type="entry name" value="EF-hand"/>
    <property type="match status" value="1"/>
</dbReference>
<feature type="domain" description="EF-hand" evidence="4">
    <location>
        <begin position="187"/>
        <end position="222"/>
    </location>
</feature>
<dbReference type="RefSeq" id="XP_044557502.1">
    <property type="nucleotide sequence ID" value="XM_044712954.1"/>
</dbReference>
<dbReference type="PANTHER" id="PTHR23048">
    <property type="entry name" value="MYOSIN LIGHT CHAIN 1, 3"/>
    <property type="match status" value="1"/>
</dbReference>
<evidence type="ECO:0000256" key="1">
    <source>
        <dbReference type="ARBA" id="ARBA00022737"/>
    </source>
</evidence>
<dbReference type="VEuPathDB" id="AmoebaDB:NfTy_046770"/>
<feature type="compositionally biased region" description="Basic and acidic residues" evidence="3">
    <location>
        <begin position="96"/>
        <end position="106"/>
    </location>
</feature>
<feature type="compositionally biased region" description="Polar residues" evidence="3">
    <location>
        <begin position="26"/>
        <end position="38"/>
    </location>
</feature>
<dbReference type="InterPro" id="IPR050230">
    <property type="entry name" value="CALM/Myosin/TropC-like"/>
</dbReference>
<accession>A0A6A5BFN8</accession>
<dbReference type="InterPro" id="IPR011992">
    <property type="entry name" value="EF-hand-dom_pair"/>
</dbReference>
<dbReference type="Pfam" id="PF00036">
    <property type="entry name" value="EF-hand_1"/>
    <property type="match status" value="1"/>
</dbReference>
<dbReference type="Proteomes" id="UP000444721">
    <property type="component" value="Unassembled WGS sequence"/>
</dbReference>
<dbReference type="SMART" id="SM00054">
    <property type="entry name" value="EFh"/>
    <property type="match status" value="3"/>
</dbReference>
<feature type="region of interest" description="Disordered" evidence="3">
    <location>
        <begin position="1"/>
        <end position="38"/>
    </location>
</feature>
<feature type="domain" description="EF-hand" evidence="4">
    <location>
        <begin position="223"/>
        <end position="259"/>
    </location>
</feature>
<organism evidence="5 6">
    <name type="scientific">Naegleria fowleri</name>
    <name type="common">Brain eating amoeba</name>
    <dbReference type="NCBI Taxonomy" id="5763"/>
    <lineage>
        <taxon>Eukaryota</taxon>
        <taxon>Discoba</taxon>
        <taxon>Heterolobosea</taxon>
        <taxon>Tetramitia</taxon>
        <taxon>Eutetramitia</taxon>
        <taxon>Vahlkampfiidae</taxon>
        <taxon>Naegleria</taxon>
    </lineage>
</organism>
<dbReference type="PANTHER" id="PTHR23048:SF0">
    <property type="entry name" value="CALMODULIN LIKE 3"/>
    <property type="match status" value="1"/>
</dbReference>
<protein>
    <recommendedName>
        <fullName evidence="4">EF-hand domain-containing protein</fullName>
    </recommendedName>
</protein>
<keyword evidence="2" id="KW-0106">Calcium</keyword>
<dbReference type="EMBL" id="VFQX01000066">
    <property type="protein sequence ID" value="KAF0972788.1"/>
    <property type="molecule type" value="Genomic_DNA"/>
</dbReference>
<dbReference type="PROSITE" id="PS00018">
    <property type="entry name" value="EF_HAND_1"/>
    <property type="match status" value="2"/>
</dbReference>
<reference evidence="5 6" key="1">
    <citation type="journal article" date="2019" name="Sci. Rep.">
        <title>Nanopore sequencing improves the draft genome of the human pathogenic amoeba Naegleria fowleri.</title>
        <authorList>
            <person name="Liechti N."/>
            <person name="Schurch N."/>
            <person name="Bruggmann R."/>
            <person name="Wittwer M."/>
        </authorList>
    </citation>
    <scope>NUCLEOTIDE SEQUENCE [LARGE SCALE GENOMIC DNA]</scope>
    <source>
        <strain evidence="5 6">ATCC 30894</strain>
    </source>
</reference>
<dbReference type="VEuPathDB" id="AmoebaDB:NF0025970"/>
<feature type="compositionally biased region" description="Low complexity" evidence="3">
    <location>
        <begin position="1"/>
        <end position="18"/>
    </location>
</feature>
<evidence type="ECO:0000256" key="2">
    <source>
        <dbReference type="ARBA" id="ARBA00022837"/>
    </source>
</evidence>